<dbReference type="EMBL" id="KZ819284">
    <property type="protein sequence ID" value="PWO00793.1"/>
    <property type="molecule type" value="Genomic_DNA"/>
</dbReference>
<organism evidence="2 3">
    <name type="scientific">Tilletiopsis washingtonensis</name>
    <dbReference type="NCBI Taxonomy" id="58919"/>
    <lineage>
        <taxon>Eukaryota</taxon>
        <taxon>Fungi</taxon>
        <taxon>Dikarya</taxon>
        <taxon>Basidiomycota</taxon>
        <taxon>Ustilaginomycotina</taxon>
        <taxon>Exobasidiomycetes</taxon>
        <taxon>Entylomatales</taxon>
        <taxon>Entylomatales incertae sedis</taxon>
        <taxon>Tilletiopsis</taxon>
    </lineage>
</organism>
<dbReference type="Proteomes" id="UP000245946">
    <property type="component" value="Unassembled WGS sequence"/>
</dbReference>
<gene>
    <name evidence="2" type="ORF">FA09DRAFT_327520</name>
</gene>
<feature type="compositionally biased region" description="Basic residues" evidence="1">
    <location>
        <begin position="626"/>
        <end position="645"/>
    </location>
</feature>
<keyword evidence="3" id="KW-1185">Reference proteome</keyword>
<evidence type="ECO:0000313" key="3">
    <source>
        <dbReference type="Proteomes" id="UP000245946"/>
    </source>
</evidence>
<dbReference type="GeneID" id="37268975"/>
<dbReference type="RefSeq" id="XP_025601071.1">
    <property type="nucleotide sequence ID" value="XM_025741431.1"/>
</dbReference>
<proteinExistence type="predicted"/>
<name>A0A316ZIL5_9BASI</name>
<feature type="region of interest" description="Disordered" evidence="1">
    <location>
        <begin position="191"/>
        <end position="238"/>
    </location>
</feature>
<reference evidence="2 3" key="1">
    <citation type="journal article" date="2018" name="Mol. Biol. Evol.">
        <title>Broad Genomic Sampling Reveals a Smut Pathogenic Ancestry of the Fungal Clade Ustilaginomycotina.</title>
        <authorList>
            <person name="Kijpornyongpan T."/>
            <person name="Mondo S.J."/>
            <person name="Barry K."/>
            <person name="Sandor L."/>
            <person name="Lee J."/>
            <person name="Lipzen A."/>
            <person name="Pangilinan J."/>
            <person name="LaButti K."/>
            <person name="Hainaut M."/>
            <person name="Henrissat B."/>
            <person name="Grigoriev I.V."/>
            <person name="Spatafora J.W."/>
            <person name="Aime M.C."/>
        </authorList>
    </citation>
    <scope>NUCLEOTIDE SEQUENCE [LARGE SCALE GENOMIC DNA]</scope>
    <source>
        <strain evidence="2 3">MCA 4186</strain>
    </source>
</reference>
<dbReference type="AlphaFoldDB" id="A0A316ZIL5"/>
<evidence type="ECO:0000256" key="1">
    <source>
        <dbReference type="SAM" id="MobiDB-lite"/>
    </source>
</evidence>
<protein>
    <submittedName>
        <fullName evidence="2">Uncharacterized protein</fullName>
    </submittedName>
</protein>
<evidence type="ECO:0000313" key="2">
    <source>
        <dbReference type="EMBL" id="PWO00793.1"/>
    </source>
</evidence>
<sequence>MLQEPFIPPARRVLALRGSAAPLPRSIALPRAARRLCQHIARAAPELIISFHLHTSHYQPHGMQYRVTTQEQARRLLERCTTREYLVAASGAAAAWKLLRNADEPTTLSFSTVLDEYRRRADPLIQLQAVALVSPEFYLSQAQFELYTGDDFEPAEHHDLAECQLSGPTAAQDSAFALSFANSSEVVPAGAKRKAGTAADAAAKRRKIKDEPALGSQEDEASGAVSEHEGPAGNTEVSVAASAESSVLSCAVRFGGNLGAFAQLVDAALSLSRPHGQLDISKLDGKYGLDLCTDVMRRFIESVSAANTRAPPAVLKRYDGKGDPLAWIDLVESNEKERADTPVERLNSWFCLLGRLVEMHRRKLSPNTIAGVNKNASISPSGQVQTVFRSDEEVKRNLLNMQEAHRAARHFAACLCYSGTLGAAVAFAVCPSIVDAFSGDDGGDMSVPLVDLLGTREEWSGCAPRVHDGWDKLYLLNKTLYDAFANVHEHFWASLIFKLHDLFPVKKISWNGQEPWDLEELAKAIGHSQDYSWSSLLVGGGGSYGNHDMPSVKKVNWPSVIDERDLLRCDKLYGKTARPEKVPRHELPAEEELVRVGICGSTALPELIAAHKPTPPPSPRPAPPAKKAKKPAAPKKAPAKSKKTT</sequence>
<feature type="region of interest" description="Disordered" evidence="1">
    <location>
        <begin position="606"/>
        <end position="645"/>
    </location>
</feature>
<feature type="compositionally biased region" description="Pro residues" evidence="1">
    <location>
        <begin position="613"/>
        <end position="624"/>
    </location>
</feature>
<accession>A0A316ZIL5</accession>